<dbReference type="PROSITE" id="PS00445">
    <property type="entry name" value="FGGY_KINASES_2"/>
    <property type="match status" value="1"/>
</dbReference>
<accession>A0A4U0FBY9</accession>
<feature type="domain" description="Carbohydrate kinase FGGY C-terminal" evidence="6">
    <location>
        <begin position="286"/>
        <end position="443"/>
    </location>
</feature>
<evidence type="ECO:0000256" key="1">
    <source>
        <dbReference type="ARBA" id="ARBA00009156"/>
    </source>
</evidence>
<dbReference type="AlphaFoldDB" id="A0A4U0FBY9"/>
<dbReference type="Gene3D" id="3.30.420.40">
    <property type="match status" value="2"/>
</dbReference>
<dbReference type="RefSeq" id="WP_136777495.1">
    <property type="nucleotide sequence ID" value="NZ_SUPK01000004.1"/>
</dbReference>
<dbReference type="PANTHER" id="PTHR43095:SF5">
    <property type="entry name" value="XYLULOSE KINASE"/>
    <property type="match status" value="1"/>
</dbReference>
<dbReference type="InterPro" id="IPR018483">
    <property type="entry name" value="Carb_kinase_FGGY_CS"/>
</dbReference>
<evidence type="ECO:0008006" key="9">
    <source>
        <dbReference type="Google" id="ProtNLM"/>
    </source>
</evidence>
<feature type="domain" description="Carbohydrate kinase FGGY N-terminal" evidence="5">
    <location>
        <begin position="4"/>
        <end position="247"/>
    </location>
</feature>
<evidence type="ECO:0000256" key="2">
    <source>
        <dbReference type="ARBA" id="ARBA00022679"/>
    </source>
</evidence>
<comment type="similarity">
    <text evidence="1 4">Belongs to the FGGY kinase family.</text>
</comment>
<dbReference type="GO" id="GO:0005975">
    <property type="term" value="P:carbohydrate metabolic process"/>
    <property type="evidence" value="ECO:0007669"/>
    <property type="project" value="InterPro"/>
</dbReference>
<keyword evidence="8" id="KW-1185">Reference proteome</keyword>
<dbReference type="InterPro" id="IPR043129">
    <property type="entry name" value="ATPase_NBD"/>
</dbReference>
<protein>
    <recommendedName>
        <fullName evidence="9">Carbohydrate kinase</fullName>
    </recommendedName>
</protein>
<keyword evidence="3 4" id="KW-0418">Kinase</keyword>
<comment type="caution">
    <text evidence="7">The sequence shown here is derived from an EMBL/GenBank/DDBJ whole genome shotgun (WGS) entry which is preliminary data.</text>
</comment>
<dbReference type="InterPro" id="IPR000577">
    <property type="entry name" value="Carb_kinase_FGGY"/>
</dbReference>
<dbReference type="InterPro" id="IPR050406">
    <property type="entry name" value="FGGY_Carb_Kinase"/>
</dbReference>
<evidence type="ECO:0000313" key="7">
    <source>
        <dbReference type="EMBL" id="TJY42240.1"/>
    </source>
</evidence>
<evidence type="ECO:0000259" key="5">
    <source>
        <dbReference type="Pfam" id="PF00370"/>
    </source>
</evidence>
<name>A0A4U0FBY9_9BACL</name>
<evidence type="ECO:0000256" key="4">
    <source>
        <dbReference type="RuleBase" id="RU003733"/>
    </source>
</evidence>
<organism evidence="7 8">
    <name type="scientific">Cohnella pontilimi</name>
    <dbReference type="NCBI Taxonomy" id="2564100"/>
    <lineage>
        <taxon>Bacteria</taxon>
        <taxon>Bacillati</taxon>
        <taxon>Bacillota</taxon>
        <taxon>Bacilli</taxon>
        <taxon>Bacillales</taxon>
        <taxon>Paenibacillaceae</taxon>
        <taxon>Cohnella</taxon>
    </lineage>
</organism>
<gene>
    <name evidence="7" type="ORF">E5161_09540</name>
</gene>
<dbReference type="GO" id="GO:0016301">
    <property type="term" value="F:kinase activity"/>
    <property type="evidence" value="ECO:0007669"/>
    <property type="project" value="UniProtKB-KW"/>
</dbReference>
<dbReference type="InterPro" id="IPR018484">
    <property type="entry name" value="FGGY_N"/>
</dbReference>
<evidence type="ECO:0000313" key="8">
    <source>
        <dbReference type="Proteomes" id="UP000309673"/>
    </source>
</evidence>
<proteinExistence type="inferred from homology"/>
<dbReference type="PIRSF" id="PIRSF000538">
    <property type="entry name" value="GlpK"/>
    <property type="match status" value="1"/>
</dbReference>
<dbReference type="EMBL" id="SUPK01000004">
    <property type="protein sequence ID" value="TJY42240.1"/>
    <property type="molecule type" value="Genomic_DNA"/>
</dbReference>
<dbReference type="Pfam" id="PF02782">
    <property type="entry name" value="FGGY_C"/>
    <property type="match status" value="1"/>
</dbReference>
<dbReference type="SUPFAM" id="SSF53067">
    <property type="entry name" value="Actin-like ATPase domain"/>
    <property type="match status" value="2"/>
</dbReference>
<dbReference type="GO" id="GO:0016773">
    <property type="term" value="F:phosphotransferase activity, alcohol group as acceptor"/>
    <property type="evidence" value="ECO:0007669"/>
    <property type="project" value="InterPro"/>
</dbReference>
<dbReference type="PANTHER" id="PTHR43095">
    <property type="entry name" value="SUGAR KINASE"/>
    <property type="match status" value="1"/>
</dbReference>
<evidence type="ECO:0000259" key="6">
    <source>
        <dbReference type="Pfam" id="PF02782"/>
    </source>
</evidence>
<dbReference type="Pfam" id="PF00370">
    <property type="entry name" value="FGGY_N"/>
    <property type="match status" value="1"/>
</dbReference>
<sequence length="499" mass="55456">MSRYALGIDIGTTSVKALLISQEGQIVYEANAPHDLHSEKIGWAEENAEQWWANTVLVVRKILSEVPEAASRIASIGVSGMVPAIVMLDRQGLPLRRSIQQNDARATDEIEFLKSRLDQQQLYELTGGFTNQQHVLPRLLWVKANEPEIWRKTETVLGSYDYITYLLTDQLSIEVNWAVESGLYDIRQGVWLSDQLTGFGIQPSIFPQVHASSEIVGQISLSASQITGLPPGIPVIAGSADHVASTLAAGIVEEGDLLIKFGGAGDILYCTNQIVTTPELFFDYHVVPDRYLLNGCMAASGSLVKWFIKDILREYSDEIFQELDAAAMQVKPGSDGLIILPYFLGEKTPIFDPQARGVMFGLTLTHGRGHIFRAILEAVIYGFRHHIEVLDSLGYRPKKIYATNGGAKSKFWCQIAADVLKTDIRSFPSHPGSALGVAFVAGKTAGLFTDWNEIHQFLNDYRDFTPIPSHSDVYDKSYQIYRDLYPQLQPSFAAVQQLY</sequence>
<dbReference type="OrthoDB" id="9805576at2"/>
<dbReference type="Proteomes" id="UP000309673">
    <property type="component" value="Unassembled WGS sequence"/>
</dbReference>
<keyword evidence="2 4" id="KW-0808">Transferase</keyword>
<reference evidence="7 8" key="1">
    <citation type="submission" date="2019-04" db="EMBL/GenBank/DDBJ databases">
        <title>Cohnella sp. nov., isolated from soil.</title>
        <authorList>
            <person name="Kim W."/>
        </authorList>
    </citation>
    <scope>NUCLEOTIDE SEQUENCE [LARGE SCALE GENOMIC DNA]</scope>
    <source>
        <strain evidence="7 8">CAU 1483</strain>
    </source>
</reference>
<dbReference type="InterPro" id="IPR018485">
    <property type="entry name" value="FGGY_C"/>
</dbReference>
<dbReference type="CDD" id="cd07804">
    <property type="entry name" value="ASKHA_NBD_FGGY_RrXK-like"/>
    <property type="match status" value="1"/>
</dbReference>
<evidence type="ECO:0000256" key="3">
    <source>
        <dbReference type="ARBA" id="ARBA00022777"/>
    </source>
</evidence>